<protein>
    <recommendedName>
        <fullName evidence="4">COP1-interacting protein 7</fullName>
    </recommendedName>
</protein>
<feature type="region of interest" description="Disordered" evidence="1">
    <location>
        <begin position="329"/>
        <end position="495"/>
    </location>
</feature>
<evidence type="ECO:0000256" key="1">
    <source>
        <dbReference type="SAM" id="MobiDB-lite"/>
    </source>
</evidence>
<dbReference type="Proteomes" id="UP001202328">
    <property type="component" value="Unassembled WGS sequence"/>
</dbReference>
<feature type="compositionally biased region" description="Basic and acidic residues" evidence="1">
    <location>
        <begin position="759"/>
        <end position="795"/>
    </location>
</feature>
<feature type="compositionally biased region" description="Polar residues" evidence="1">
    <location>
        <begin position="872"/>
        <end position="892"/>
    </location>
</feature>
<feature type="compositionally biased region" description="Polar residues" evidence="1">
    <location>
        <begin position="815"/>
        <end position="824"/>
    </location>
</feature>
<dbReference type="AlphaFoldDB" id="A0AAD4X434"/>
<feature type="compositionally biased region" description="Polar residues" evidence="1">
    <location>
        <begin position="260"/>
        <end position="294"/>
    </location>
</feature>
<feature type="compositionally biased region" description="Basic residues" evidence="1">
    <location>
        <begin position="395"/>
        <end position="405"/>
    </location>
</feature>
<evidence type="ECO:0008006" key="4">
    <source>
        <dbReference type="Google" id="ProtNLM"/>
    </source>
</evidence>
<organism evidence="2 3">
    <name type="scientific">Papaver atlanticum</name>
    <dbReference type="NCBI Taxonomy" id="357466"/>
    <lineage>
        <taxon>Eukaryota</taxon>
        <taxon>Viridiplantae</taxon>
        <taxon>Streptophyta</taxon>
        <taxon>Embryophyta</taxon>
        <taxon>Tracheophyta</taxon>
        <taxon>Spermatophyta</taxon>
        <taxon>Magnoliopsida</taxon>
        <taxon>Ranunculales</taxon>
        <taxon>Papaveraceae</taxon>
        <taxon>Papaveroideae</taxon>
        <taxon>Papaver</taxon>
    </lineage>
</organism>
<feature type="region of interest" description="Disordered" evidence="1">
    <location>
        <begin position="852"/>
        <end position="908"/>
    </location>
</feature>
<feature type="region of interest" description="Disordered" evidence="1">
    <location>
        <begin position="759"/>
        <end position="838"/>
    </location>
</feature>
<feature type="region of interest" description="Disordered" evidence="1">
    <location>
        <begin position="260"/>
        <end position="295"/>
    </location>
</feature>
<dbReference type="PANTHER" id="PTHR31008">
    <property type="entry name" value="COP1-INTERACTING PROTEIN-RELATED"/>
    <property type="match status" value="1"/>
</dbReference>
<dbReference type="PANTHER" id="PTHR31008:SF0">
    <property type="entry name" value="CSL1"/>
    <property type="match status" value="1"/>
</dbReference>
<feature type="compositionally biased region" description="Acidic residues" evidence="1">
    <location>
        <begin position="423"/>
        <end position="437"/>
    </location>
</feature>
<comment type="caution">
    <text evidence="2">The sequence shown here is derived from an EMBL/GenBank/DDBJ whole genome shotgun (WGS) entry which is preliminary data.</text>
</comment>
<accession>A0AAD4X434</accession>
<proteinExistence type="predicted"/>
<feature type="compositionally biased region" description="Basic and acidic residues" evidence="1">
    <location>
        <begin position="382"/>
        <end position="394"/>
    </location>
</feature>
<reference evidence="2" key="1">
    <citation type="submission" date="2022-04" db="EMBL/GenBank/DDBJ databases">
        <title>A functionally conserved STORR gene fusion in Papaver species that diverged 16.8 million years ago.</title>
        <authorList>
            <person name="Catania T."/>
        </authorList>
    </citation>
    <scope>NUCLEOTIDE SEQUENCE</scope>
    <source>
        <strain evidence="2">S-188037</strain>
    </source>
</reference>
<name>A0AAD4X434_9MAGN</name>
<feature type="compositionally biased region" description="Basic residues" evidence="1">
    <location>
        <begin position="455"/>
        <end position="468"/>
    </location>
</feature>
<feature type="compositionally biased region" description="Basic and acidic residues" evidence="1">
    <location>
        <begin position="826"/>
        <end position="838"/>
    </location>
</feature>
<dbReference type="EMBL" id="JAJJMB010017985">
    <property type="protein sequence ID" value="KAI3832995.1"/>
    <property type="molecule type" value="Genomic_DNA"/>
</dbReference>
<sequence>MDSNVHLDYALFQLTPTRTRCDLVVFSGNKNEKLASGLLDPFISHLRYAKEQIPKGGYSIKLCPPSSNSSWFTKGTLERFVRFVSTPEVLERFVTIETEISQIEVSIQTNESSNTNEGTASVADGNAKKAIVPYKPKAESNESADEVAQGENSKIRLQRVLETRKKVLRKEQAMAYARAFVAGFDMDWIDDLILFADAFGALRLRQACKIFMELCDKKNNDRLWMDELAAVQAFTQPELPYLATSGIILAGDGGVSNGQLDSNGSVDASVSDSTTNHASADMNQGSATAKTQGTMPWPNHPQFMYNFQHPYQGYFPGMQGVPPYYPGNKHWSPNAEESGHESGNRRNRKSSSRRKEKSRNQNVSEPSEGEETDPSDSMSGSEEEHEKKQSSKDQSHKKRSGKKSRTIVIRNINYVTSKRKDGDNDDSDESSSAEDGIDGASLQQQVEDAVGSLEKHHKSRRSKKRSGKKNLTNGEADLGDKSVENNLEGAKTNNNWDSFQNLLIDKLATNEAEKQRTLDVGDEYLAIKSFESGSEVVIGHQVDPESDKGRRQRMVPDDSFVLNERDSGNGRSSYLENFESNGSFRPNSNRTGSTNEEMLFSHRMEDPKMYNRNTMADSTADLSVLKTQKGEDWFVGNQTEKAISRDSTQESSIFDGDQTLAAQKYKRDDFVDDSIMVQTRSFDDQYDSQWRTDMSMDLTVPSQVEMNSPEVSGEKQGVSDKYEPNDLCMMLERDTGVESVRASWTPEIDYEVDMSFTEADKRSSVVEKSDGIEESLSSKKQEKPTKKVPGKDIKSKPRAPLWQSKHEVLSRPKKTSTVSRSAVQRSKAEKEEETRKKMEELVIERQKRIAERSAARGLSAAASKPSAVESKSAATQETKRLSSSKPVISSPTIERLASPQVKHNKKEK</sequence>
<evidence type="ECO:0000313" key="2">
    <source>
        <dbReference type="EMBL" id="KAI3832995.1"/>
    </source>
</evidence>
<feature type="region of interest" description="Disordered" evidence="1">
    <location>
        <begin position="538"/>
        <end position="571"/>
    </location>
</feature>
<evidence type="ECO:0000313" key="3">
    <source>
        <dbReference type="Proteomes" id="UP001202328"/>
    </source>
</evidence>
<keyword evidence="3" id="KW-1185">Reference proteome</keyword>
<feature type="compositionally biased region" description="Basic residues" evidence="1">
    <location>
        <begin position="345"/>
        <end position="357"/>
    </location>
</feature>
<gene>
    <name evidence="2" type="ORF">MKW98_025879</name>
</gene>